<evidence type="ECO:0000313" key="2">
    <source>
        <dbReference type="EMBL" id="POF31599.1"/>
    </source>
</evidence>
<sequence>MPERDDPDTQTLPAEAGIVRNFLEASMKPDPDLAATFMAEDVVITFTGGREFDHPSGPTGFNAGRYKWVKKKMDRFDVAEGKDGVVVYSVGTLYGEWPDGTPFEGNRYVDRFEVRNGKITKMDVWNDSAERILTRMGIDA</sequence>
<reference evidence="2 3" key="1">
    <citation type="submission" date="2018-01" db="EMBL/GenBank/DDBJ databases">
        <title>Genomic Encyclopedia of Archaeal and Bacterial Type Strains, Phase II (KMG-II): from individual species to whole genera.</title>
        <authorList>
            <person name="Goeker M."/>
        </authorList>
    </citation>
    <scope>NUCLEOTIDE SEQUENCE [LARGE SCALE GENOMIC DNA]</scope>
    <source>
        <strain evidence="2 3">DSM 17023</strain>
    </source>
</reference>
<comment type="caution">
    <text evidence="2">The sequence shown here is derived from an EMBL/GenBank/DDBJ whole genome shotgun (WGS) entry which is preliminary data.</text>
</comment>
<evidence type="ECO:0000259" key="1">
    <source>
        <dbReference type="Pfam" id="PF12680"/>
    </source>
</evidence>
<dbReference type="Proteomes" id="UP000236959">
    <property type="component" value="Unassembled WGS sequence"/>
</dbReference>
<accession>A0A2S3UVW5</accession>
<dbReference type="AlphaFoldDB" id="A0A2S3UVW5"/>
<dbReference type="SUPFAM" id="SSF54427">
    <property type="entry name" value="NTF2-like"/>
    <property type="match status" value="1"/>
</dbReference>
<dbReference type="Gene3D" id="3.10.450.50">
    <property type="match status" value="1"/>
</dbReference>
<gene>
    <name evidence="2" type="ORF">CLV41_104168</name>
</gene>
<dbReference type="OrthoDB" id="8635217at2"/>
<dbReference type="InterPro" id="IPR037401">
    <property type="entry name" value="SnoaL-like"/>
</dbReference>
<feature type="domain" description="SnoaL-like" evidence="1">
    <location>
        <begin position="19"/>
        <end position="121"/>
    </location>
</feature>
<dbReference type="Pfam" id="PF12680">
    <property type="entry name" value="SnoaL_2"/>
    <property type="match status" value="1"/>
</dbReference>
<organism evidence="2 3">
    <name type="scientific">Roseibium marinum</name>
    <dbReference type="NCBI Taxonomy" id="281252"/>
    <lineage>
        <taxon>Bacteria</taxon>
        <taxon>Pseudomonadati</taxon>
        <taxon>Pseudomonadota</taxon>
        <taxon>Alphaproteobacteria</taxon>
        <taxon>Hyphomicrobiales</taxon>
        <taxon>Stappiaceae</taxon>
        <taxon>Roseibium</taxon>
    </lineage>
</organism>
<dbReference type="RefSeq" id="WP_103222519.1">
    <property type="nucleotide sequence ID" value="NZ_PPCN01000004.1"/>
</dbReference>
<evidence type="ECO:0000313" key="3">
    <source>
        <dbReference type="Proteomes" id="UP000236959"/>
    </source>
</evidence>
<dbReference type="InterPro" id="IPR032710">
    <property type="entry name" value="NTF2-like_dom_sf"/>
</dbReference>
<name>A0A2S3UVW5_9HYPH</name>
<proteinExistence type="predicted"/>
<keyword evidence="3" id="KW-1185">Reference proteome</keyword>
<protein>
    <submittedName>
        <fullName evidence="2">SnoaL-like protein</fullName>
    </submittedName>
</protein>
<dbReference type="EMBL" id="PPCN01000004">
    <property type="protein sequence ID" value="POF31599.1"/>
    <property type="molecule type" value="Genomic_DNA"/>
</dbReference>